<evidence type="ECO:0000256" key="9">
    <source>
        <dbReference type="ARBA" id="ARBA00022984"/>
    </source>
</evidence>
<comment type="catalytic activity">
    <reaction evidence="14">
        <text>[GlcNAc-(1-&gt;4)-Mur2Ac(oyl-L-Ala-gamma-D-Glu-L-Lys-D-Ala-D-Ala)](n)-di-trans,octa-cis-undecaprenyl diphosphate + beta-D-GlcNAc-(1-&gt;4)-Mur2Ac(oyl-L-Ala-gamma-D-Glu-L-Lys-D-Ala-D-Ala)-di-trans,octa-cis-undecaprenyl diphosphate = [GlcNAc-(1-&gt;4)-Mur2Ac(oyl-L-Ala-gamma-D-Glu-L-Lys-D-Ala-D-Ala)](n+1)-di-trans,octa-cis-undecaprenyl diphosphate + di-trans,octa-cis-undecaprenyl diphosphate + H(+)</text>
        <dbReference type="Rhea" id="RHEA:23708"/>
        <dbReference type="Rhea" id="RHEA-COMP:9602"/>
        <dbReference type="Rhea" id="RHEA-COMP:9603"/>
        <dbReference type="ChEBI" id="CHEBI:15378"/>
        <dbReference type="ChEBI" id="CHEBI:58405"/>
        <dbReference type="ChEBI" id="CHEBI:60033"/>
        <dbReference type="ChEBI" id="CHEBI:78435"/>
        <dbReference type="EC" id="2.4.99.28"/>
    </reaction>
</comment>
<evidence type="ECO:0000256" key="6">
    <source>
        <dbReference type="ARBA" id="ARBA00022679"/>
    </source>
</evidence>
<name>A0A0F9VPM9_9ZZZZ</name>
<evidence type="ECO:0000256" key="5">
    <source>
        <dbReference type="ARBA" id="ARBA00022676"/>
    </source>
</evidence>
<dbReference type="GO" id="GO:0009252">
    <property type="term" value="P:peptidoglycan biosynthetic process"/>
    <property type="evidence" value="ECO:0007669"/>
    <property type="project" value="UniProtKB-KW"/>
</dbReference>
<keyword evidence="4" id="KW-0645">Protease</keyword>
<dbReference type="PANTHER" id="PTHR32282:SF11">
    <property type="entry name" value="PENICILLIN-BINDING PROTEIN 1B"/>
    <property type="match status" value="1"/>
</dbReference>
<protein>
    <recommendedName>
        <fullName evidence="13">peptidoglycan glycosyltransferase</fullName>
        <ecNumber evidence="13">2.4.99.28</ecNumber>
    </recommendedName>
</protein>
<gene>
    <name evidence="18" type="ORF">LCGC14_0112180</name>
</gene>
<keyword evidence="10" id="KW-0472">Membrane</keyword>
<dbReference type="InterPro" id="IPR036950">
    <property type="entry name" value="PBP_transglycosylase"/>
</dbReference>
<dbReference type="SUPFAM" id="SSF53955">
    <property type="entry name" value="Lysozyme-like"/>
    <property type="match status" value="1"/>
</dbReference>
<accession>A0A0F9VPM9</accession>
<keyword evidence="7" id="KW-0378">Hydrolase</keyword>
<sequence length="838" mass="89411">MSDIGLYALTKVFAGALSAVMTGPLGSTDLPDVDLSAAISGNMNGYSAQVYGPDGSSLGFAGQGSGASPSVMDLPDRFIQALLSVEDARFGSHPGVDPVAVAAAAIDTLRGNKRGGSTLTQQVVKNAITGSDQTMDRKVREAILAVRVQDSLPPERIIQGYLANAWFGRGQDGAMGAARAWFGKEWADIELHEAAFLAGLLKGPAYYDPIKYPDRARGRRDTVLRMMRARDMITDEEMAVAISMPLDVISAERSDALMGALPRWTASGIHEDMSRYGLTNRSDIASGILDITTTISPDWQSLAQEALIAGIGRIGRSGPAYSVEGALPAYGEDLKGGVMAALRKEAASGLATTRKTGRIIVASATAGSVSAIVDRGYGDLEWEKVDFDEGKLGFLPRKGDVLAYRRVENQIILQASAQVQGAVVVMDPWSGAVLASVGGTDPDLYPFDRSRAMRQPGSSLKPFLWARAIEEGMRYSDMVEDIERNYQTNTGEIWRPRNYDGSQSGLIPLFVALEESSNLVAASLVDRLGVDALGQITEIAGVYDWGGMRRHPSSALGASETTLTRMAAGYAAFANGGLVVSPHHISKISKNGKALWTPRGPDGYAIATQYTTDDISSMLYGVTARGTAYSAFKDLKLPVAGKTGTTQDYRDAWFMSYTPGVVVAVWVGRDDFKPIPGNLSGSRAAAPIAKAIYAGALNEGLLNENGHRADQDQRIEWPPALLDMNGRSGAARGGYVADGYVVDDPFKRPAAGAVFIQRDTGSSAVEDLRPVDGLDAILSAPESTTPIPQAEQDAWFDQPPNNGGYLDTVEDPNAIFTRPSREITPPTPSGNPVFKNPW</sequence>
<keyword evidence="6" id="KW-0808">Transferase</keyword>
<dbReference type="GO" id="GO:0030288">
    <property type="term" value="C:outer membrane-bounded periplasmic space"/>
    <property type="evidence" value="ECO:0007669"/>
    <property type="project" value="TreeGrafter"/>
</dbReference>
<evidence type="ECO:0000256" key="8">
    <source>
        <dbReference type="ARBA" id="ARBA00022960"/>
    </source>
</evidence>
<evidence type="ECO:0000256" key="2">
    <source>
        <dbReference type="ARBA" id="ARBA00022475"/>
    </source>
</evidence>
<evidence type="ECO:0000256" key="10">
    <source>
        <dbReference type="ARBA" id="ARBA00023136"/>
    </source>
</evidence>
<keyword evidence="11" id="KW-0511">Multifunctional enzyme</keyword>
<evidence type="ECO:0000256" key="7">
    <source>
        <dbReference type="ARBA" id="ARBA00022801"/>
    </source>
</evidence>
<evidence type="ECO:0000256" key="1">
    <source>
        <dbReference type="ARBA" id="ARBA00004236"/>
    </source>
</evidence>
<comment type="subcellular location">
    <subcellularLocation>
        <location evidence="1">Cell membrane</location>
    </subcellularLocation>
</comment>
<dbReference type="Gene3D" id="1.10.3810.10">
    <property type="entry name" value="Biosynthetic peptidoglycan transglycosylase-like"/>
    <property type="match status" value="1"/>
</dbReference>
<evidence type="ECO:0000256" key="14">
    <source>
        <dbReference type="ARBA" id="ARBA00049902"/>
    </source>
</evidence>
<dbReference type="GO" id="GO:0006508">
    <property type="term" value="P:proteolysis"/>
    <property type="evidence" value="ECO:0007669"/>
    <property type="project" value="UniProtKB-KW"/>
</dbReference>
<dbReference type="Gene3D" id="3.40.710.10">
    <property type="entry name" value="DD-peptidase/beta-lactamase superfamily"/>
    <property type="match status" value="1"/>
</dbReference>
<dbReference type="GO" id="GO:0005886">
    <property type="term" value="C:plasma membrane"/>
    <property type="evidence" value="ECO:0007669"/>
    <property type="project" value="UniProtKB-SubCell"/>
</dbReference>
<dbReference type="GO" id="GO:0008955">
    <property type="term" value="F:peptidoglycan glycosyltransferase activity"/>
    <property type="evidence" value="ECO:0007669"/>
    <property type="project" value="UniProtKB-EC"/>
</dbReference>
<dbReference type="EMBL" id="LAZR01000033">
    <property type="protein sequence ID" value="KKO01863.1"/>
    <property type="molecule type" value="Genomic_DNA"/>
</dbReference>
<dbReference type="PANTHER" id="PTHR32282">
    <property type="entry name" value="BINDING PROTEIN TRANSPEPTIDASE, PUTATIVE-RELATED"/>
    <property type="match status" value="1"/>
</dbReference>
<dbReference type="InterPro" id="IPR001264">
    <property type="entry name" value="Glyco_trans_51"/>
</dbReference>
<evidence type="ECO:0000256" key="15">
    <source>
        <dbReference type="SAM" id="MobiDB-lite"/>
    </source>
</evidence>
<keyword evidence="3" id="KW-0121">Carboxypeptidase</keyword>
<keyword evidence="8" id="KW-0133">Cell shape</keyword>
<evidence type="ECO:0000259" key="17">
    <source>
        <dbReference type="Pfam" id="PF00912"/>
    </source>
</evidence>
<feature type="domain" description="Penicillin-binding protein transpeptidase" evidence="16">
    <location>
        <begin position="421"/>
        <end position="693"/>
    </location>
</feature>
<evidence type="ECO:0000313" key="18">
    <source>
        <dbReference type="EMBL" id="KKO01863.1"/>
    </source>
</evidence>
<evidence type="ECO:0000256" key="13">
    <source>
        <dbReference type="ARBA" id="ARBA00044770"/>
    </source>
</evidence>
<dbReference type="AlphaFoldDB" id="A0A0F9VPM9"/>
<keyword evidence="12" id="KW-0961">Cell wall biogenesis/degradation</keyword>
<dbReference type="InterPro" id="IPR012338">
    <property type="entry name" value="Beta-lactam/transpept-like"/>
</dbReference>
<organism evidence="18">
    <name type="scientific">marine sediment metagenome</name>
    <dbReference type="NCBI Taxonomy" id="412755"/>
    <lineage>
        <taxon>unclassified sequences</taxon>
        <taxon>metagenomes</taxon>
        <taxon>ecological metagenomes</taxon>
    </lineage>
</organism>
<dbReference type="InterPro" id="IPR023346">
    <property type="entry name" value="Lysozyme-like_dom_sf"/>
</dbReference>
<evidence type="ECO:0000259" key="16">
    <source>
        <dbReference type="Pfam" id="PF00905"/>
    </source>
</evidence>
<feature type="region of interest" description="Disordered" evidence="15">
    <location>
        <begin position="818"/>
        <end position="838"/>
    </location>
</feature>
<dbReference type="Pfam" id="PF00905">
    <property type="entry name" value="Transpeptidase"/>
    <property type="match status" value="1"/>
</dbReference>
<dbReference type="EC" id="2.4.99.28" evidence="13"/>
<evidence type="ECO:0000256" key="4">
    <source>
        <dbReference type="ARBA" id="ARBA00022670"/>
    </source>
</evidence>
<feature type="domain" description="Glycosyl transferase family 51" evidence="17">
    <location>
        <begin position="70"/>
        <end position="227"/>
    </location>
</feature>
<proteinExistence type="predicted"/>
<evidence type="ECO:0000256" key="3">
    <source>
        <dbReference type="ARBA" id="ARBA00022645"/>
    </source>
</evidence>
<keyword evidence="9" id="KW-0573">Peptidoglycan synthesis</keyword>
<evidence type="ECO:0000256" key="12">
    <source>
        <dbReference type="ARBA" id="ARBA00023316"/>
    </source>
</evidence>
<dbReference type="Pfam" id="PF00912">
    <property type="entry name" value="Transgly"/>
    <property type="match status" value="1"/>
</dbReference>
<evidence type="ECO:0000256" key="11">
    <source>
        <dbReference type="ARBA" id="ARBA00023268"/>
    </source>
</evidence>
<keyword evidence="5" id="KW-0328">Glycosyltransferase</keyword>
<comment type="caution">
    <text evidence="18">The sequence shown here is derived from an EMBL/GenBank/DDBJ whole genome shotgun (WGS) entry which is preliminary data.</text>
</comment>
<dbReference type="GO" id="GO:0008658">
    <property type="term" value="F:penicillin binding"/>
    <property type="evidence" value="ECO:0007669"/>
    <property type="project" value="InterPro"/>
</dbReference>
<dbReference type="SUPFAM" id="SSF56601">
    <property type="entry name" value="beta-lactamase/transpeptidase-like"/>
    <property type="match status" value="1"/>
</dbReference>
<reference evidence="18" key="1">
    <citation type="journal article" date="2015" name="Nature">
        <title>Complex archaea that bridge the gap between prokaryotes and eukaryotes.</title>
        <authorList>
            <person name="Spang A."/>
            <person name="Saw J.H."/>
            <person name="Jorgensen S.L."/>
            <person name="Zaremba-Niedzwiedzka K."/>
            <person name="Martijn J."/>
            <person name="Lind A.E."/>
            <person name="van Eijk R."/>
            <person name="Schleper C."/>
            <person name="Guy L."/>
            <person name="Ettema T.J."/>
        </authorList>
    </citation>
    <scope>NUCLEOTIDE SEQUENCE</scope>
</reference>
<dbReference type="InterPro" id="IPR050396">
    <property type="entry name" value="Glycosyltr_51/Transpeptidase"/>
</dbReference>
<dbReference type="InterPro" id="IPR001460">
    <property type="entry name" value="PCN-bd_Tpept"/>
</dbReference>
<dbReference type="GO" id="GO:0004180">
    <property type="term" value="F:carboxypeptidase activity"/>
    <property type="evidence" value="ECO:0007669"/>
    <property type="project" value="UniProtKB-KW"/>
</dbReference>
<keyword evidence="2" id="KW-1003">Cell membrane</keyword>
<dbReference type="GO" id="GO:0008360">
    <property type="term" value="P:regulation of cell shape"/>
    <property type="evidence" value="ECO:0007669"/>
    <property type="project" value="UniProtKB-KW"/>
</dbReference>
<dbReference type="GO" id="GO:0071555">
    <property type="term" value="P:cell wall organization"/>
    <property type="evidence" value="ECO:0007669"/>
    <property type="project" value="UniProtKB-KW"/>
</dbReference>